<name>A0A0H5R2A6_9EUKA</name>
<reference evidence="1" key="1">
    <citation type="submission" date="2015-04" db="EMBL/GenBank/DDBJ databases">
        <title>The genome sequence of the plant pathogenic Rhizarian Plasmodiophora brassicae reveals insights in its biotrophic life cycle and the origin of chitin synthesis.</title>
        <authorList>
            <person name="Schwelm A."/>
            <person name="Fogelqvist J."/>
            <person name="Knaust A."/>
            <person name="Julke S."/>
            <person name="Lilja T."/>
            <person name="Dhandapani V."/>
            <person name="Bonilla-Rosso G."/>
            <person name="Karlsson M."/>
            <person name="Shevchenko A."/>
            <person name="Choi S.R."/>
            <person name="Kim H.G."/>
            <person name="Park J.Y."/>
            <person name="Lim Y.P."/>
            <person name="Ludwig-Muller J."/>
            <person name="Dixelius C."/>
        </authorList>
    </citation>
    <scope>NUCLEOTIDE SEQUENCE</scope>
    <source>
        <tissue evidence="1">Potato root galls</tissue>
    </source>
</reference>
<evidence type="ECO:0000313" key="1">
    <source>
        <dbReference type="EMBL" id="CRZ02014.1"/>
    </source>
</evidence>
<dbReference type="EMBL" id="HACM01001572">
    <property type="protein sequence ID" value="CRZ02014.1"/>
    <property type="molecule type" value="Transcribed_RNA"/>
</dbReference>
<dbReference type="AlphaFoldDB" id="A0A0H5R2A6"/>
<sequence length="303" mass="33812">MALSSVISRRRQAHVHRLYRRRVNNCDAGRLYLASKGGRQPDIVYPHTRLSSLTTDQIRDTCVNPNQYRIYRGCGLNILARDGQRHGQGIHIGFSTRRKQLGNNGTDRSRARQRIRPAALRLCDEYGLEGVDYIFSLSSPILFMSPKDIACQISSGLHELSGHGLGRLHQPITYSGCWTIPDVVGAMQDPSLDSIPGHYALSLYSGAVWDGSSSSIIRQMDNLCAMSKDDPLIRHALAISTPAQFNANHQLKTYVKSCQRQGHLLRYFIGYGITRGILIHLPAISQILSRIISTARTAPKRHS</sequence>
<protein>
    <submittedName>
        <fullName evidence="1">Uncharacterized protein</fullName>
    </submittedName>
</protein>
<accession>A0A0H5R2A6</accession>
<organism evidence="1">
    <name type="scientific">Spongospora subterranea</name>
    <dbReference type="NCBI Taxonomy" id="70186"/>
    <lineage>
        <taxon>Eukaryota</taxon>
        <taxon>Sar</taxon>
        <taxon>Rhizaria</taxon>
        <taxon>Endomyxa</taxon>
        <taxon>Phytomyxea</taxon>
        <taxon>Plasmodiophorida</taxon>
        <taxon>Plasmodiophoridae</taxon>
        <taxon>Spongospora</taxon>
    </lineage>
</organism>
<proteinExistence type="predicted"/>